<feature type="domain" description="AB hydrolase-1" evidence="1">
    <location>
        <begin position="71"/>
        <end position="315"/>
    </location>
</feature>
<reference evidence="2 3" key="1">
    <citation type="submission" date="2020-01" db="EMBL/GenBank/DDBJ databases">
        <title>Insect and environment-associated Actinomycetes.</title>
        <authorList>
            <person name="Currrie C."/>
            <person name="Chevrette M."/>
            <person name="Carlson C."/>
            <person name="Stubbendieck R."/>
            <person name="Wendt-Pienkowski E."/>
        </authorList>
    </citation>
    <scope>NUCLEOTIDE SEQUENCE [LARGE SCALE GENOMIC DNA]</scope>
    <source>
        <strain evidence="2 3">SID7739</strain>
    </source>
</reference>
<dbReference type="PRINTS" id="PR00111">
    <property type="entry name" value="ABHYDROLASE"/>
</dbReference>
<dbReference type="PANTHER" id="PTHR43798">
    <property type="entry name" value="MONOACYLGLYCEROL LIPASE"/>
    <property type="match status" value="1"/>
</dbReference>
<dbReference type="AlphaFoldDB" id="A0A6G3TL92"/>
<dbReference type="Pfam" id="PF00561">
    <property type="entry name" value="Abhydrolase_1"/>
    <property type="match status" value="1"/>
</dbReference>
<name>A0A6G3TL92_9ACTN</name>
<accession>A0A6G3TL92</accession>
<dbReference type="InterPro" id="IPR000073">
    <property type="entry name" value="AB_hydrolase_1"/>
</dbReference>
<protein>
    <submittedName>
        <fullName evidence="2">Alpha/beta hydrolase</fullName>
    </submittedName>
</protein>
<dbReference type="SUPFAM" id="SSF53474">
    <property type="entry name" value="alpha/beta-Hydrolases"/>
    <property type="match status" value="1"/>
</dbReference>
<dbReference type="Gene3D" id="3.40.50.1820">
    <property type="entry name" value="alpha/beta hydrolase"/>
    <property type="match status" value="1"/>
</dbReference>
<sequence>MTAHTFARFSDCFWLLIELLPLSLRVVDMDINGHSSPPPGRAGTSVQDVRSFVLDGVRQVYRVAGEGPVCLVHSGGPGVHPEYLRMPALERRLTLVYIDPVGSGDSDSLPDGDYSLTRYARFAKAVLDDIGAPTAFFLGHSHGGFVALQFAIDYPDRLDGLILYDTAPVSGPELTRSATTRMASFVQRWPDRLEALEAGRAWEEAVVTGTRKIDDDASHARHLNTLLPAYYADYRKTLAEAGDLTLRVRHDPNRRPVDWDVRDRLSTIDVSTLVIVGAYDFICPPRYAYELVAGRPESRLCELRESGHFGHIEEAAAFADAVLRFIDDHKESDTA</sequence>
<dbReference type="PANTHER" id="PTHR43798:SF33">
    <property type="entry name" value="HYDROLASE, PUTATIVE (AFU_ORTHOLOGUE AFUA_2G14860)-RELATED"/>
    <property type="match status" value="1"/>
</dbReference>
<dbReference type="Proteomes" id="UP000475666">
    <property type="component" value="Unassembled WGS sequence"/>
</dbReference>
<keyword evidence="2" id="KW-0378">Hydrolase</keyword>
<dbReference type="GO" id="GO:0016787">
    <property type="term" value="F:hydrolase activity"/>
    <property type="evidence" value="ECO:0007669"/>
    <property type="project" value="UniProtKB-KW"/>
</dbReference>
<evidence type="ECO:0000313" key="3">
    <source>
        <dbReference type="Proteomes" id="UP000475666"/>
    </source>
</evidence>
<organism evidence="2 3">
    <name type="scientific">Streptomyces rubrogriseus</name>
    <dbReference type="NCBI Taxonomy" id="194673"/>
    <lineage>
        <taxon>Bacteria</taxon>
        <taxon>Bacillati</taxon>
        <taxon>Actinomycetota</taxon>
        <taxon>Actinomycetes</taxon>
        <taxon>Kitasatosporales</taxon>
        <taxon>Streptomycetaceae</taxon>
        <taxon>Streptomyces</taxon>
        <taxon>Streptomyces violaceoruber group</taxon>
    </lineage>
</organism>
<proteinExistence type="predicted"/>
<gene>
    <name evidence="2" type="ORF">G3I66_30015</name>
</gene>
<dbReference type="InterPro" id="IPR050266">
    <property type="entry name" value="AB_hydrolase_sf"/>
</dbReference>
<dbReference type="EMBL" id="JAAGMQ010000883">
    <property type="protein sequence ID" value="NEC37382.1"/>
    <property type="molecule type" value="Genomic_DNA"/>
</dbReference>
<comment type="caution">
    <text evidence="2">The sequence shown here is derived from an EMBL/GenBank/DDBJ whole genome shotgun (WGS) entry which is preliminary data.</text>
</comment>
<evidence type="ECO:0000313" key="2">
    <source>
        <dbReference type="EMBL" id="NEC37382.1"/>
    </source>
</evidence>
<dbReference type="InterPro" id="IPR029058">
    <property type="entry name" value="AB_hydrolase_fold"/>
</dbReference>
<dbReference type="GO" id="GO:0016020">
    <property type="term" value="C:membrane"/>
    <property type="evidence" value="ECO:0007669"/>
    <property type="project" value="TreeGrafter"/>
</dbReference>
<evidence type="ECO:0000259" key="1">
    <source>
        <dbReference type="Pfam" id="PF00561"/>
    </source>
</evidence>